<dbReference type="Proteomes" id="UP000738349">
    <property type="component" value="Unassembled WGS sequence"/>
</dbReference>
<feature type="transmembrane region" description="Helical" evidence="7">
    <location>
        <begin position="171"/>
        <end position="192"/>
    </location>
</feature>
<dbReference type="SUPFAM" id="SSF103473">
    <property type="entry name" value="MFS general substrate transporter"/>
    <property type="match status" value="1"/>
</dbReference>
<evidence type="ECO:0000259" key="8">
    <source>
        <dbReference type="PROSITE" id="PS50850"/>
    </source>
</evidence>
<feature type="transmembrane region" description="Helical" evidence="7">
    <location>
        <begin position="394"/>
        <end position="416"/>
    </location>
</feature>
<keyword evidence="5 7" id="KW-0472">Membrane</keyword>
<organism evidence="9 10">
    <name type="scientific">Dactylonectria macrodidyma</name>
    <dbReference type="NCBI Taxonomy" id="307937"/>
    <lineage>
        <taxon>Eukaryota</taxon>
        <taxon>Fungi</taxon>
        <taxon>Dikarya</taxon>
        <taxon>Ascomycota</taxon>
        <taxon>Pezizomycotina</taxon>
        <taxon>Sordariomycetes</taxon>
        <taxon>Hypocreomycetidae</taxon>
        <taxon>Hypocreales</taxon>
        <taxon>Nectriaceae</taxon>
        <taxon>Dactylonectria</taxon>
    </lineage>
</organism>
<protein>
    <submittedName>
        <fullName evidence="9">MFS transporter</fullName>
    </submittedName>
</protein>
<evidence type="ECO:0000256" key="6">
    <source>
        <dbReference type="ARBA" id="ARBA00023180"/>
    </source>
</evidence>
<feature type="domain" description="Major facilitator superfamily (MFS) profile" evidence="8">
    <location>
        <begin position="74"/>
        <end position="487"/>
    </location>
</feature>
<feature type="transmembrane region" description="Helical" evidence="7">
    <location>
        <begin position="303"/>
        <end position="328"/>
    </location>
</feature>
<sequence length="518" mass="58001">MSTKYTTDRVVSEEIKPTIDVEEIINRGNAAKKGAITDTTHSDRAVEILATYSGDREWTAEEDKKLVRKIDRRLISILFITYGIQFYDKSLLSQAALFGLRQDLNLTANDKYSFSSSIFYIGFIAGTYPAALMAQRWPIERVAFGIVLLWGICLTLTIKCTNYQTLYTQRFFLGLLEAGVSPMFMMIVGSWYKKDEQAFRIGAWYSATGFVSCLSPLINWGLGHIQGGVLHPWQYMYLVAGCVTIAWAFILLFFLPSDPTLARGLTDRERFITISRLVKNNTGVRSTHFKWNEAWELFFDIKFWILVTIAFLTMITNGPVTTFVPIFISGFGFSQFNSLLLVIPLSFLSGLGQLLSTFLAAKVPDSRSYIMAFCQIGPIVGALLSWNLPRSEKGGLLFATYILVGYASTYAVLMGLQLANTAGYTKRSLASAGIFLGYCLGNFVGPMVFRDSDAPVYQPGFVTVLSCSVSAALLSLLYRFLCVRENRLRDAAGMLEAFDHAYDDGLTDKKNNQFRYSL</sequence>
<dbReference type="OrthoDB" id="6730379at2759"/>
<evidence type="ECO:0000256" key="4">
    <source>
        <dbReference type="ARBA" id="ARBA00022989"/>
    </source>
</evidence>
<dbReference type="Pfam" id="PF07690">
    <property type="entry name" value="MFS_1"/>
    <property type="match status" value="1"/>
</dbReference>
<dbReference type="InterPro" id="IPR036259">
    <property type="entry name" value="MFS_trans_sf"/>
</dbReference>
<feature type="transmembrane region" description="Helical" evidence="7">
    <location>
        <begin position="340"/>
        <end position="361"/>
    </location>
</feature>
<comment type="caution">
    <text evidence="9">The sequence shown here is derived from an EMBL/GenBank/DDBJ whole genome shotgun (WGS) entry which is preliminary data.</text>
</comment>
<dbReference type="InterPro" id="IPR020846">
    <property type="entry name" value="MFS_dom"/>
</dbReference>
<evidence type="ECO:0000256" key="2">
    <source>
        <dbReference type="ARBA" id="ARBA00022448"/>
    </source>
</evidence>
<proteinExistence type="predicted"/>
<dbReference type="PANTHER" id="PTHR43791:SF35">
    <property type="entry name" value="MAJOR FACILITATOR SUPERFAMILY (MFS) PROFILE DOMAIN-CONTAINING PROTEIN"/>
    <property type="match status" value="1"/>
</dbReference>
<feature type="transmembrane region" description="Helical" evidence="7">
    <location>
        <begin position="368"/>
        <end position="388"/>
    </location>
</feature>
<comment type="subcellular location">
    <subcellularLocation>
        <location evidence="1">Membrane</location>
        <topology evidence="1">Multi-pass membrane protein</topology>
    </subcellularLocation>
</comment>
<keyword evidence="3 7" id="KW-0812">Transmembrane</keyword>
<dbReference type="PANTHER" id="PTHR43791">
    <property type="entry name" value="PERMEASE-RELATED"/>
    <property type="match status" value="1"/>
</dbReference>
<keyword evidence="6" id="KW-0325">Glycoprotein</keyword>
<name>A0A9P9IBN0_9HYPO</name>
<evidence type="ECO:0000256" key="3">
    <source>
        <dbReference type="ARBA" id="ARBA00022692"/>
    </source>
</evidence>
<feature type="transmembrane region" description="Helical" evidence="7">
    <location>
        <begin position="142"/>
        <end position="159"/>
    </location>
</feature>
<dbReference type="PROSITE" id="PS50850">
    <property type="entry name" value="MFS"/>
    <property type="match status" value="1"/>
</dbReference>
<dbReference type="Gene3D" id="1.20.1250.20">
    <property type="entry name" value="MFS general substrate transporter like domains"/>
    <property type="match status" value="2"/>
</dbReference>
<dbReference type="AlphaFoldDB" id="A0A9P9IBN0"/>
<accession>A0A9P9IBN0</accession>
<evidence type="ECO:0000256" key="1">
    <source>
        <dbReference type="ARBA" id="ARBA00004141"/>
    </source>
</evidence>
<dbReference type="EMBL" id="JAGMUV010000034">
    <property type="protein sequence ID" value="KAH7113630.1"/>
    <property type="molecule type" value="Genomic_DNA"/>
</dbReference>
<keyword evidence="10" id="KW-1185">Reference proteome</keyword>
<dbReference type="GO" id="GO:0016020">
    <property type="term" value="C:membrane"/>
    <property type="evidence" value="ECO:0007669"/>
    <property type="project" value="UniProtKB-SubCell"/>
</dbReference>
<feature type="transmembrane region" description="Helical" evidence="7">
    <location>
        <begin position="461"/>
        <end position="481"/>
    </location>
</feature>
<keyword evidence="4 7" id="KW-1133">Transmembrane helix</keyword>
<feature type="transmembrane region" description="Helical" evidence="7">
    <location>
        <begin position="428"/>
        <end position="449"/>
    </location>
</feature>
<evidence type="ECO:0000313" key="10">
    <source>
        <dbReference type="Proteomes" id="UP000738349"/>
    </source>
</evidence>
<feature type="transmembrane region" description="Helical" evidence="7">
    <location>
        <begin position="204"/>
        <end position="223"/>
    </location>
</feature>
<reference evidence="9" key="1">
    <citation type="journal article" date="2021" name="Nat. Commun.">
        <title>Genetic determinants of endophytism in the Arabidopsis root mycobiome.</title>
        <authorList>
            <person name="Mesny F."/>
            <person name="Miyauchi S."/>
            <person name="Thiergart T."/>
            <person name="Pickel B."/>
            <person name="Atanasova L."/>
            <person name="Karlsson M."/>
            <person name="Huettel B."/>
            <person name="Barry K.W."/>
            <person name="Haridas S."/>
            <person name="Chen C."/>
            <person name="Bauer D."/>
            <person name="Andreopoulos W."/>
            <person name="Pangilinan J."/>
            <person name="LaButti K."/>
            <person name="Riley R."/>
            <person name="Lipzen A."/>
            <person name="Clum A."/>
            <person name="Drula E."/>
            <person name="Henrissat B."/>
            <person name="Kohler A."/>
            <person name="Grigoriev I.V."/>
            <person name="Martin F.M."/>
            <person name="Hacquard S."/>
        </authorList>
    </citation>
    <scope>NUCLEOTIDE SEQUENCE</scope>
    <source>
        <strain evidence="9">MPI-CAGE-AT-0147</strain>
    </source>
</reference>
<feature type="transmembrane region" description="Helical" evidence="7">
    <location>
        <begin position="235"/>
        <end position="255"/>
    </location>
</feature>
<feature type="transmembrane region" description="Helical" evidence="7">
    <location>
        <begin position="74"/>
        <end position="92"/>
    </location>
</feature>
<evidence type="ECO:0000313" key="9">
    <source>
        <dbReference type="EMBL" id="KAH7113630.1"/>
    </source>
</evidence>
<gene>
    <name evidence="9" type="ORF">EDB81DRAFT_953437</name>
</gene>
<dbReference type="GO" id="GO:0022857">
    <property type="term" value="F:transmembrane transporter activity"/>
    <property type="evidence" value="ECO:0007669"/>
    <property type="project" value="InterPro"/>
</dbReference>
<dbReference type="InterPro" id="IPR011701">
    <property type="entry name" value="MFS"/>
</dbReference>
<keyword evidence="2" id="KW-0813">Transport</keyword>
<evidence type="ECO:0000256" key="5">
    <source>
        <dbReference type="ARBA" id="ARBA00023136"/>
    </source>
</evidence>
<feature type="transmembrane region" description="Helical" evidence="7">
    <location>
        <begin position="112"/>
        <end position="130"/>
    </location>
</feature>
<evidence type="ECO:0000256" key="7">
    <source>
        <dbReference type="SAM" id="Phobius"/>
    </source>
</evidence>